<dbReference type="GO" id="GO:0051213">
    <property type="term" value="F:dioxygenase activity"/>
    <property type="evidence" value="ECO:0007669"/>
    <property type="project" value="UniProtKB-KW"/>
</dbReference>
<evidence type="ECO:0000256" key="4">
    <source>
        <dbReference type="ARBA" id="ARBA00023002"/>
    </source>
</evidence>
<keyword evidence="3" id="KW-0223">Dioxygenase</keyword>
<organism evidence="8 9">
    <name type="scientific">Suillus placidus</name>
    <dbReference type="NCBI Taxonomy" id="48579"/>
    <lineage>
        <taxon>Eukaryota</taxon>
        <taxon>Fungi</taxon>
        <taxon>Dikarya</taxon>
        <taxon>Basidiomycota</taxon>
        <taxon>Agaricomycotina</taxon>
        <taxon>Agaricomycetes</taxon>
        <taxon>Agaricomycetidae</taxon>
        <taxon>Boletales</taxon>
        <taxon>Suillineae</taxon>
        <taxon>Suillaceae</taxon>
        <taxon>Suillus</taxon>
    </lineage>
</organism>
<keyword evidence="5" id="KW-0408">Iron</keyword>
<evidence type="ECO:0000313" key="9">
    <source>
        <dbReference type="Proteomes" id="UP000714275"/>
    </source>
</evidence>
<keyword evidence="2" id="KW-0479">Metal-binding</keyword>
<evidence type="ECO:0000313" key="7">
    <source>
        <dbReference type="EMBL" id="KAG1765258.1"/>
    </source>
</evidence>
<sequence>MGDLLKKSITDQKGSGWRTQGSNFWPSGTPRISPRCINIAPCWFQQGHEVDDSFKPKVSATLKGNRSLAMIMAMQRPALLASAALRVMHPQLYWASVRTHVELGCWSADQGLRDMHHLLNHWASVYTGAAVMCNRQSPEHRDPRCLPEAFDILTCISSYSRAVMQLTNLGIDLAYNPGVMVSYLGCLVRHGIRVDEGNQIVWAWFL</sequence>
<dbReference type="EMBL" id="JABBWD010000110">
    <property type="protein sequence ID" value="KAG1765258.1"/>
    <property type="molecule type" value="Genomic_DNA"/>
</dbReference>
<comment type="caution">
    <text evidence="8">The sequence shown here is derived from an EMBL/GenBank/DDBJ whole genome shotgun (WGS) entry which is preliminary data.</text>
</comment>
<protein>
    <recommendedName>
        <fullName evidence="6">2OGFeDO JBP1/TET oxygenase domain-containing protein</fullName>
    </recommendedName>
</protein>
<comment type="cofactor">
    <cofactor evidence="1">
        <name>Fe(2+)</name>
        <dbReference type="ChEBI" id="CHEBI:29033"/>
    </cofactor>
</comment>
<name>A0A9P6ZLZ6_9AGAM</name>
<reference evidence="8" key="1">
    <citation type="journal article" date="2020" name="New Phytol.">
        <title>Comparative genomics reveals dynamic genome evolution in host specialist ectomycorrhizal fungi.</title>
        <authorList>
            <person name="Lofgren L.A."/>
            <person name="Nguyen N.H."/>
            <person name="Vilgalys R."/>
            <person name="Ruytinx J."/>
            <person name="Liao H.L."/>
            <person name="Branco S."/>
            <person name="Kuo A."/>
            <person name="LaButti K."/>
            <person name="Lipzen A."/>
            <person name="Andreopoulos W."/>
            <person name="Pangilinan J."/>
            <person name="Riley R."/>
            <person name="Hundley H."/>
            <person name="Na H."/>
            <person name="Barry K."/>
            <person name="Grigoriev I.V."/>
            <person name="Stajich J.E."/>
            <person name="Kennedy P.G."/>
        </authorList>
    </citation>
    <scope>NUCLEOTIDE SEQUENCE</scope>
    <source>
        <strain evidence="8">DOB743</strain>
    </source>
</reference>
<keyword evidence="9" id="KW-1185">Reference proteome</keyword>
<dbReference type="OrthoDB" id="2660627at2759"/>
<evidence type="ECO:0000256" key="5">
    <source>
        <dbReference type="ARBA" id="ARBA00023004"/>
    </source>
</evidence>
<dbReference type="Pfam" id="PF12851">
    <property type="entry name" value="Tet_JBP"/>
    <property type="match status" value="1"/>
</dbReference>
<accession>A0A9P6ZLZ6</accession>
<evidence type="ECO:0000256" key="1">
    <source>
        <dbReference type="ARBA" id="ARBA00001954"/>
    </source>
</evidence>
<evidence type="ECO:0000256" key="3">
    <source>
        <dbReference type="ARBA" id="ARBA00022964"/>
    </source>
</evidence>
<dbReference type="AlphaFoldDB" id="A0A9P6ZLZ6"/>
<evidence type="ECO:0000259" key="6">
    <source>
        <dbReference type="Pfam" id="PF12851"/>
    </source>
</evidence>
<dbReference type="EMBL" id="JABBWD010000063">
    <property type="protein sequence ID" value="KAG1770833.1"/>
    <property type="molecule type" value="Genomic_DNA"/>
</dbReference>
<evidence type="ECO:0000313" key="8">
    <source>
        <dbReference type="EMBL" id="KAG1770833.1"/>
    </source>
</evidence>
<dbReference type="Proteomes" id="UP000714275">
    <property type="component" value="Unassembled WGS sequence"/>
</dbReference>
<evidence type="ECO:0000256" key="2">
    <source>
        <dbReference type="ARBA" id="ARBA00022723"/>
    </source>
</evidence>
<keyword evidence="4" id="KW-0560">Oxidoreductase</keyword>
<feature type="domain" description="2OGFeDO JBP1/TET oxygenase" evidence="6">
    <location>
        <begin position="41"/>
        <end position="192"/>
    </location>
</feature>
<dbReference type="GO" id="GO:0046872">
    <property type="term" value="F:metal ion binding"/>
    <property type="evidence" value="ECO:0007669"/>
    <property type="project" value="UniProtKB-KW"/>
</dbReference>
<gene>
    <name evidence="8" type="ORF">EV702DRAFT_977881</name>
    <name evidence="7" type="ORF">EV702DRAFT_981649</name>
</gene>
<proteinExistence type="predicted"/>
<dbReference type="InterPro" id="IPR024779">
    <property type="entry name" value="2OGFeDO_JBP1/TET_oxygenase_dom"/>
</dbReference>